<accession>A0AAN8PL17</accession>
<name>A0AAN8PL17_POLSC</name>
<evidence type="ECO:0000313" key="4">
    <source>
        <dbReference type="Proteomes" id="UP001372834"/>
    </source>
</evidence>
<comment type="caution">
    <text evidence="3">The sequence shown here is derived from an EMBL/GenBank/DDBJ whole genome shotgun (WGS) entry which is preliminary data.</text>
</comment>
<dbReference type="Pfam" id="PF16033">
    <property type="entry name" value="DUF4789"/>
    <property type="match status" value="2"/>
</dbReference>
<feature type="domain" description="DUF4789" evidence="2">
    <location>
        <begin position="59"/>
        <end position="133"/>
    </location>
</feature>
<protein>
    <recommendedName>
        <fullName evidence="2">DUF4789 domain-containing protein</fullName>
    </recommendedName>
</protein>
<feature type="signal peptide" evidence="1">
    <location>
        <begin position="1"/>
        <end position="25"/>
    </location>
</feature>
<dbReference type="EMBL" id="JAWJWE010000037">
    <property type="protein sequence ID" value="KAK6626010.1"/>
    <property type="molecule type" value="Genomic_DNA"/>
</dbReference>
<feature type="chain" id="PRO_5042842355" description="DUF4789 domain-containing protein" evidence="1">
    <location>
        <begin position="26"/>
        <end position="491"/>
    </location>
</feature>
<gene>
    <name evidence="3" type="ORF">RUM43_006314</name>
</gene>
<proteinExistence type="predicted"/>
<dbReference type="Proteomes" id="UP001372834">
    <property type="component" value="Unassembled WGS sequence"/>
</dbReference>
<evidence type="ECO:0000313" key="3">
    <source>
        <dbReference type="EMBL" id="KAK6626010.1"/>
    </source>
</evidence>
<sequence>MKTVIIFGVTQLLILHAAILPPPWADPERNPCASQPGGWLLVYWPPDGKCYRIFQRGYPCPETMELNPVQDSFNRTVAECRCPPRTAQNSGSNSCYPINTKGPCENGEYFAPVRQSINIRQRNGRCIKARQCEPDEVFWAATGQCFRTNVRGPCPDGQLIVNNEETQLGECQCSKNGALTKFYWPPTRTCHEFYTKGPCLEKGNLFLPGPACGCHKDLPNYDPITEQCYEIGGIGPCKAGQRFDIEPPKIGANCICKPEHVSWNDGQCYRLYTRGPCAPGEIIFANKTCHANPCPKGKLFFPQDESCHRVGVRGPCARGQLVLFEQSVRPSVEGISYRGICGCSGPGKCKNEDDIDTTKISGRTTLNEIEEAKSNKKINRNSHQYLKDGAYKIRICEKNEKAIGNNCYSLYSQGPCSQGEWLVPVRQGRTDKQYHRFGWTDSEETLLQDESTKLRARCECKPGYSKSATGNGCQLLLFSLAKFLNGEDLFS</sequence>
<dbReference type="InterPro" id="IPR031993">
    <property type="entry name" value="DUF4789"/>
</dbReference>
<feature type="domain" description="DUF4789" evidence="2">
    <location>
        <begin position="252"/>
        <end position="316"/>
    </location>
</feature>
<reference evidence="3 4" key="1">
    <citation type="submission" date="2023-10" db="EMBL/GenBank/DDBJ databases">
        <title>Genomes of two closely related lineages of the louse Polyplax serrata with different host specificities.</title>
        <authorList>
            <person name="Martinu J."/>
            <person name="Tarabai H."/>
            <person name="Stefka J."/>
            <person name="Hypsa V."/>
        </authorList>
    </citation>
    <scope>NUCLEOTIDE SEQUENCE [LARGE SCALE GENOMIC DNA]</scope>
    <source>
        <strain evidence="3">HR10_N</strain>
    </source>
</reference>
<evidence type="ECO:0000259" key="2">
    <source>
        <dbReference type="Pfam" id="PF16033"/>
    </source>
</evidence>
<dbReference type="PANTHER" id="PTHR21177">
    <property type="entry name" value="IP06524P-RELATED"/>
    <property type="match status" value="1"/>
</dbReference>
<dbReference type="PANTHER" id="PTHR21177:SF7">
    <property type="entry name" value="GH11627P"/>
    <property type="match status" value="1"/>
</dbReference>
<dbReference type="AlphaFoldDB" id="A0AAN8PL17"/>
<organism evidence="3 4">
    <name type="scientific">Polyplax serrata</name>
    <name type="common">Common mouse louse</name>
    <dbReference type="NCBI Taxonomy" id="468196"/>
    <lineage>
        <taxon>Eukaryota</taxon>
        <taxon>Metazoa</taxon>
        <taxon>Ecdysozoa</taxon>
        <taxon>Arthropoda</taxon>
        <taxon>Hexapoda</taxon>
        <taxon>Insecta</taxon>
        <taxon>Pterygota</taxon>
        <taxon>Neoptera</taxon>
        <taxon>Paraneoptera</taxon>
        <taxon>Psocodea</taxon>
        <taxon>Troctomorpha</taxon>
        <taxon>Phthiraptera</taxon>
        <taxon>Anoplura</taxon>
        <taxon>Polyplacidae</taxon>
        <taxon>Polyplax</taxon>
    </lineage>
</organism>
<keyword evidence="1" id="KW-0732">Signal</keyword>
<evidence type="ECO:0000256" key="1">
    <source>
        <dbReference type="SAM" id="SignalP"/>
    </source>
</evidence>